<dbReference type="Gene3D" id="3.10.580.10">
    <property type="entry name" value="CBS-domain"/>
    <property type="match status" value="1"/>
</dbReference>
<feature type="domain" description="CBS" evidence="4">
    <location>
        <begin position="94"/>
        <end position="154"/>
    </location>
</feature>
<accession>A0A345ZX63</accession>
<dbReference type="CDD" id="cd04586">
    <property type="entry name" value="CBS_pair_BON_assoc"/>
    <property type="match status" value="1"/>
</dbReference>
<evidence type="ECO:0000259" key="3">
    <source>
        <dbReference type="PROSITE" id="PS50914"/>
    </source>
</evidence>
<dbReference type="Gene3D" id="3.30.1340.30">
    <property type="match status" value="1"/>
</dbReference>
<dbReference type="SMART" id="SM00116">
    <property type="entry name" value="CBS"/>
    <property type="match status" value="2"/>
</dbReference>
<feature type="domain" description="CBS" evidence="4">
    <location>
        <begin position="7"/>
        <end position="63"/>
    </location>
</feature>
<dbReference type="InterPro" id="IPR007055">
    <property type="entry name" value="BON_dom"/>
</dbReference>
<dbReference type="InterPro" id="IPR000644">
    <property type="entry name" value="CBS_dom"/>
</dbReference>
<gene>
    <name evidence="5" type="ORF">DW352_13905</name>
</gene>
<dbReference type="Proteomes" id="UP000254889">
    <property type="component" value="Chromosome"/>
</dbReference>
<dbReference type="EMBL" id="CP031417">
    <property type="protein sequence ID" value="AXK81510.1"/>
    <property type="molecule type" value="Genomic_DNA"/>
</dbReference>
<dbReference type="InterPro" id="IPR051257">
    <property type="entry name" value="Diverse_CBS-Domain"/>
</dbReference>
<evidence type="ECO:0000313" key="6">
    <source>
        <dbReference type="Proteomes" id="UP000254889"/>
    </source>
</evidence>
<dbReference type="KEGG" id="ptaw:DW352_13905"/>
<dbReference type="OrthoDB" id="9783590at2"/>
<keyword evidence="6" id="KW-1185">Reference proteome</keyword>
<name>A0A345ZX63_9HYPH</name>
<dbReference type="Pfam" id="PF04972">
    <property type="entry name" value="BON"/>
    <property type="match status" value="1"/>
</dbReference>
<feature type="domain" description="BON" evidence="3">
    <location>
        <begin position="156"/>
        <end position="224"/>
    </location>
</feature>
<evidence type="ECO:0000313" key="5">
    <source>
        <dbReference type="EMBL" id="AXK81510.1"/>
    </source>
</evidence>
<proteinExistence type="predicted"/>
<dbReference type="AlphaFoldDB" id="A0A345ZX63"/>
<dbReference type="PIRSF" id="PIRSF036990">
    <property type="entry name" value="UCP036990_CBS_BON"/>
    <property type="match status" value="1"/>
</dbReference>
<dbReference type="InterPro" id="IPR017080">
    <property type="entry name" value="UCP036990_CBS_BON"/>
</dbReference>
<dbReference type="PANTHER" id="PTHR43080">
    <property type="entry name" value="CBS DOMAIN-CONTAINING PROTEIN CBSX3, MITOCHONDRIAL"/>
    <property type="match status" value="1"/>
</dbReference>
<dbReference type="InterPro" id="IPR046342">
    <property type="entry name" value="CBS_dom_sf"/>
</dbReference>
<evidence type="ECO:0000256" key="1">
    <source>
        <dbReference type="ARBA" id="ARBA00023122"/>
    </source>
</evidence>
<dbReference type="PROSITE" id="PS50914">
    <property type="entry name" value="BON"/>
    <property type="match status" value="1"/>
</dbReference>
<evidence type="ECO:0000256" key="2">
    <source>
        <dbReference type="PROSITE-ProRule" id="PRU00703"/>
    </source>
</evidence>
<dbReference type="Pfam" id="PF00571">
    <property type="entry name" value="CBS"/>
    <property type="match status" value="2"/>
</dbReference>
<dbReference type="PANTHER" id="PTHR43080:SF26">
    <property type="entry name" value="REGULATORY PROTEIN"/>
    <property type="match status" value="1"/>
</dbReference>
<protein>
    <submittedName>
        <fullName evidence="5">CBS domain-containing protein</fullName>
    </submittedName>
</protein>
<reference evidence="5 6" key="1">
    <citation type="submission" date="2018-07" db="EMBL/GenBank/DDBJ databases">
        <authorList>
            <person name="Quirk P.G."/>
            <person name="Krulwich T.A."/>
        </authorList>
    </citation>
    <scope>NUCLEOTIDE SEQUENCE [LARGE SCALE GENOMIC DNA]</scope>
    <source>
        <strain evidence="5 6">CC-BB4</strain>
    </source>
</reference>
<organism evidence="5 6">
    <name type="scientific">Pseudolabrys taiwanensis</name>
    <dbReference type="NCBI Taxonomy" id="331696"/>
    <lineage>
        <taxon>Bacteria</taxon>
        <taxon>Pseudomonadati</taxon>
        <taxon>Pseudomonadota</taxon>
        <taxon>Alphaproteobacteria</taxon>
        <taxon>Hyphomicrobiales</taxon>
        <taxon>Xanthobacteraceae</taxon>
        <taxon>Pseudolabrys</taxon>
    </lineage>
</organism>
<evidence type="ECO:0000259" key="4">
    <source>
        <dbReference type="PROSITE" id="PS51371"/>
    </source>
</evidence>
<keyword evidence="1 2" id="KW-0129">CBS domain</keyword>
<dbReference type="PROSITE" id="PS51371">
    <property type="entry name" value="CBS"/>
    <property type="match status" value="2"/>
</dbReference>
<dbReference type="RefSeq" id="WP_115691889.1">
    <property type="nucleotide sequence ID" value="NZ_CP031417.1"/>
</dbReference>
<dbReference type="SUPFAM" id="SSF54631">
    <property type="entry name" value="CBS-domain pair"/>
    <property type="match status" value="1"/>
</dbReference>
<sequence>MKAIDVMVRDVVTVGPDDDVADAIKLLAEFDVSALPVVEEDDKVIGIISEADLVRRPEIGTEKHRAWWLEALTPGSTLAEEFAKAHGRRVSEVMSTDVVSAGEDASLGEIATLLEKHRIKRVPILRDGRLVGIVSRSNLIQALASTQAGNGTDTDGDREIREALLDRLDDQSWTDFGSRNVIVAGGVVHLWGLVGSAEERKALLALAEEVPGVTRVSDEMIPAY</sequence>